<dbReference type="InterPro" id="IPR004843">
    <property type="entry name" value="Calcineurin-like_PHP"/>
</dbReference>
<dbReference type="GO" id="GO:0016787">
    <property type="term" value="F:hydrolase activity"/>
    <property type="evidence" value="ECO:0007669"/>
    <property type="project" value="InterPro"/>
</dbReference>
<dbReference type="Proteomes" id="UP000050741">
    <property type="component" value="Unassembled WGS sequence"/>
</dbReference>
<evidence type="ECO:0000259" key="3">
    <source>
        <dbReference type="Pfam" id="PF14008"/>
    </source>
</evidence>
<feature type="domain" description="Purple acid phosphatase C-terminal" evidence="3">
    <location>
        <begin position="210"/>
        <end position="270"/>
    </location>
</feature>
<name>A0A183BKW7_GLOPA</name>
<dbReference type="CDD" id="cd00839">
    <property type="entry name" value="MPP_PAPs"/>
    <property type="match status" value="1"/>
</dbReference>
<evidence type="ECO:0000256" key="1">
    <source>
        <dbReference type="ARBA" id="ARBA00023180"/>
    </source>
</evidence>
<dbReference type="Pfam" id="PF00149">
    <property type="entry name" value="Metallophos"/>
    <property type="match status" value="1"/>
</dbReference>
<reference evidence="4" key="1">
    <citation type="submission" date="2014-05" db="EMBL/GenBank/DDBJ databases">
        <title>The genome and life-stage specific transcriptomes of Globodera pallida elucidate key aspects of plant parasitism by a cyst nematode.</title>
        <authorList>
            <person name="Cotton J.A."/>
            <person name="Lilley C.J."/>
            <person name="Jones L.M."/>
            <person name="Kikuchi T."/>
            <person name="Reid A.J."/>
            <person name="Thorpe P."/>
            <person name="Tsai I.J."/>
            <person name="Beasley H."/>
            <person name="Blok V."/>
            <person name="Cock P.J.A."/>
            <person name="Van den Akker S.E."/>
            <person name="Holroyd N."/>
            <person name="Hunt M."/>
            <person name="Mantelin S."/>
            <person name="Naghra H."/>
            <person name="Pain A."/>
            <person name="Palomares-Rius J.E."/>
            <person name="Zarowiecki M."/>
            <person name="Berriman M."/>
            <person name="Jones J.T."/>
            <person name="Urwin P.E."/>
        </authorList>
    </citation>
    <scope>NUCLEOTIDE SEQUENCE [LARGE SCALE GENOMIC DNA]</scope>
    <source>
        <strain evidence="4">Lindley</strain>
    </source>
</reference>
<dbReference type="InterPro" id="IPR029052">
    <property type="entry name" value="Metallo-depent_PP-like"/>
</dbReference>
<evidence type="ECO:0000313" key="5">
    <source>
        <dbReference type="WBParaSite" id="GPLIN_000124800"/>
    </source>
</evidence>
<evidence type="ECO:0000313" key="4">
    <source>
        <dbReference type="Proteomes" id="UP000050741"/>
    </source>
</evidence>
<dbReference type="WBParaSite" id="GPLIN_000124800">
    <property type="protein sequence ID" value="GPLIN_000124800"/>
    <property type="gene ID" value="GPLIN_000124800"/>
</dbReference>
<dbReference type="PANTHER" id="PTHR45867">
    <property type="entry name" value="PURPLE ACID PHOSPHATASE"/>
    <property type="match status" value="1"/>
</dbReference>
<protein>
    <submittedName>
        <fullName evidence="5">Metallophos domain-containing protein</fullName>
    </submittedName>
</protein>
<keyword evidence="4" id="KW-1185">Reference proteome</keyword>
<proteinExistence type="predicted"/>
<dbReference type="InterPro" id="IPR041792">
    <property type="entry name" value="MPP_PAP"/>
</dbReference>
<dbReference type="Gene3D" id="3.60.21.10">
    <property type="match status" value="1"/>
</dbReference>
<reference evidence="5" key="2">
    <citation type="submission" date="2016-06" db="UniProtKB">
        <authorList>
            <consortium name="WormBaseParasite"/>
        </authorList>
    </citation>
    <scope>IDENTIFICATION</scope>
</reference>
<dbReference type="AlphaFoldDB" id="A0A183BKW7"/>
<dbReference type="SUPFAM" id="SSF56300">
    <property type="entry name" value="Metallo-dependent phosphatases"/>
    <property type="match status" value="1"/>
</dbReference>
<organism evidence="4 5">
    <name type="scientific">Globodera pallida</name>
    <name type="common">Potato cyst nematode worm</name>
    <name type="synonym">Heterodera pallida</name>
    <dbReference type="NCBI Taxonomy" id="36090"/>
    <lineage>
        <taxon>Eukaryota</taxon>
        <taxon>Metazoa</taxon>
        <taxon>Ecdysozoa</taxon>
        <taxon>Nematoda</taxon>
        <taxon>Chromadorea</taxon>
        <taxon>Rhabditida</taxon>
        <taxon>Tylenchina</taxon>
        <taxon>Tylenchomorpha</taxon>
        <taxon>Tylenchoidea</taxon>
        <taxon>Heteroderidae</taxon>
        <taxon>Heteroderinae</taxon>
        <taxon>Globodera</taxon>
    </lineage>
</organism>
<sequence length="317" mass="36883">MGNINARSLGKLQREAHEGKFDMVLHIGDLAYNLDTPISASVPYMTVVGNHEFNYNFTHYINRFTMPNPENQNLFFSFDLGTAHFIGFSTELYFWPIYYRHNNLATQWQWLIKDLEKANLNRHNVPWIITMGHRPMYCSTFTGDDCTQYNSITRTGLPFGHDFALEELFFKYGVDLEIWGHEHTFERMYPVYNRTVYNGSDANPYVDPPAPVHVVSGSAGCQEKTDTFSAHPGPWSAFRSTNYGFSRMHIVNSTHLYLEQTIAADETIEDYFWLVKNRHGPYELTDRKRLRRHGTYVPQNYCHHPSQCNKIVANSQL</sequence>
<dbReference type="PANTHER" id="PTHR45867:SF3">
    <property type="entry name" value="ACID PHOSPHATASE TYPE 7"/>
    <property type="match status" value="1"/>
</dbReference>
<accession>A0A183BKW7</accession>
<dbReference type="Pfam" id="PF14008">
    <property type="entry name" value="Metallophos_C"/>
    <property type="match status" value="1"/>
</dbReference>
<dbReference type="InterPro" id="IPR025733">
    <property type="entry name" value="PAPs_C"/>
</dbReference>
<evidence type="ECO:0000259" key="2">
    <source>
        <dbReference type="Pfam" id="PF00149"/>
    </source>
</evidence>
<feature type="domain" description="Calcineurin-like phosphoesterase" evidence="2">
    <location>
        <begin position="7"/>
        <end position="184"/>
    </location>
</feature>
<keyword evidence="1" id="KW-0325">Glycoprotein</keyword>